<dbReference type="Proteomes" id="UP001187192">
    <property type="component" value="Unassembled WGS sequence"/>
</dbReference>
<accession>A0AA88ARJ8</accession>
<dbReference type="EMBL" id="BTGU01000037">
    <property type="protein sequence ID" value="GMN51253.1"/>
    <property type="molecule type" value="Genomic_DNA"/>
</dbReference>
<reference evidence="2" key="1">
    <citation type="submission" date="2023-07" db="EMBL/GenBank/DDBJ databases">
        <title>draft genome sequence of fig (Ficus carica).</title>
        <authorList>
            <person name="Takahashi T."/>
            <person name="Nishimura K."/>
        </authorList>
    </citation>
    <scope>NUCLEOTIDE SEQUENCE</scope>
</reference>
<sequence length="104" mass="11679">MSHPTCSCLCYRVLTFHFNLWFAVWRFLPRDLGSEDRQRGHGRSDPATLSRTESSDRRTDHGRSGTAGYSFPDLSSLAESPQVVESSPLSGKISLLVLANLDHW</sequence>
<proteinExistence type="predicted"/>
<protein>
    <submittedName>
        <fullName evidence="2">Uncharacterized protein</fullName>
    </submittedName>
</protein>
<feature type="compositionally biased region" description="Basic and acidic residues" evidence="1">
    <location>
        <begin position="53"/>
        <end position="63"/>
    </location>
</feature>
<gene>
    <name evidence="2" type="ORF">TIFTF001_020412</name>
</gene>
<organism evidence="2 3">
    <name type="scientific">Ficus carica</name>
    <name type="common">Common fig</name>
    <dbReference type="NCBI Taxonomy" id="3494"/>
    <lineage>
        <taxon>Eukaryota</taxon>
        <taxon>Viridiplantae</taxon>
        <taxon>Streptophyta</taxon>
        <taxon>Embryophyta</taxon>
        <taxon>Tracheophyta</taxon>
        <taxon>Spermatophyta</taxon>
        <taxon>Magnoliopsida</taxon>
        <taxon>eudicotyledons</taxon>
        <taxon>Gunneridae</taxon>
        <taxon>Pentapetalae</taxon>
        <taxon>rosids</taxon>
        <taxon>fabids</taxon>
        <taxon>Rosales</taxon>
        <taxon>Moraceae</taxon>
        <taxon>Ficeae</taxon>
        <taxon>Ficus</taxon>
    </lineage>
</organism>
<feature type="compositionally biased region" description="Basic and acidic residues" evidence="1">
    <location>
        <begin position="33"/>
        <end position="44"/>
    </location>
</feature>
<evidence type="ECO:0000256" key="1">
    <source>
        <dbReference type="SAM" id="MobiDB-lite"/>
    </source>
</evidence>
<evidence type="ECO:0000313" key="3">
    <source>
        <dbReference type="Proteomes" id="UP001187192"/>
    </source>
</evidence>
<evidence type="ECO:0000313" key="2">
    <source>
        <dbReference type="EMBL" id="GMN51253.1"/>
    </source>
</evidence>
<keyword evidence="3" id="KW-1185">Reference proteome</keyword>
<name>A0AA88ARJ8_FICCA</name>
<dbReference type="AlphaFoldDB" id="A0AA88ARJ8"/>
<feature type="region of interest" description="Disordered" evidence="1">
    <location>
        <begin position="33"/>
        <end position="74"/>
    </location>
</feature>
<comment type="caution">
    <text evidence="2">The sequence shown here is derived from an EMBL/GenBank/DDBJ whole genome shotgun (WGS) entry which is preliminary data.</text>
</comment>